<gene>
    <name evidence="2" type="ORF">TRAVEDRAFT_24684</name>
</gene>
<keyword evidence="3" id="KW-1185">Reference proteome</keyword>
<dbReference type="RefSeq" id="XP_008044987.1">
    <property type="nucleotide sequence ID" value="XM_008046796.1"/>
</dbReference>
<protein>
    <submittedName>
        <fullName evidence="2">Uncharacterized protein</fullName>
    </submittedName>
</protein>
<evidence type="ECO:0000313" key="2">
    <source>
        <dbReference type="EMBL" id="EIW51941.1"/>
    </source>
</evidence>
<feature type="region of interest" description="Disordered" evidence="1">
    <location>
        <begin position="299"/>
        <end position="345"/>
    </location>
</feature>
<name>R7S7H1_TRAVS</name>
<dbReference type="EMBL" id="JH711797">
    <property type="protein sequence ID" value="EIW51941.1"/>
    <property type="molecule type" value="Genomic_DNA"/>
</dbReference>
<evidence type="ECO:0000256" key="1">
    <source>
        <dbReference type="SAM" id="MobiDB-lite"/>
    </source>
</evidence>
<dbReference type="Proteomes" id="UP000054317">
    <property type="component" value="Unassembled WGS sequence"/>
</dbReference>
<proteinExistence type="predicted"/>
<accession>R7S7H1</accession>
<dbReference type="KEGG" id="tvs:TRAVEDRAFT_24684"/>
<organism evidence="2 3">
    <name type="scientific">Trametes versicolor (strain FP-101664)</name>
    <name type="common">White-rot fungus</name>
    <name type="synonym">Coriolus versicolor</name>
    <dbReference type="NCBI Taxonomy" id="717944"/>
    <lineage>
        <taxon>Eukaryota</taxon>
        <taxon>Fungi</taxon>
        <taxon>Dikarya</taxon>
        <taxon>Basidiomycota</taxon>
        <taxon>Agaricomycotina</taxon>
        <taxon>Agaricomycetes</taxon>
        <taxon>Polyporales</taxon>
        <taxon>Polyporaceae</taxon>
        <taxon>Trametes</taxon>
    </lineage>
</organism>
<dbReference type="AlphaFoldDB" id="R7S7H1"/>
<feature type="compositionally biased region" description="Low complexity" evidence="1">
    <location>
        <begin position="325"/>
        <end position="345"/>
    </location>
</feature>
<evidence type="ECO:0000313" key="3">
    <source>
        <dbReference type="Proteomes" id="UP000054317"/>
    </source>
</evidence>
<dbReference type="GeneID" id="19412406"/>
<reference evidence="3" key="1">
    <citation type="journal article" date="2012" name="Science">
        <title>The Paleozoic origin of enzymatic lignin decomposition reconstructed from 31 fungal genomes.</title>
        <authorList>
            <person name="Floudas D."/>
            <person name="Binder M."/>
            <person name="Riley R."/>
            <person name="Barry K."/>
            <person name="Blanchette R.A."/>
            <person name="Henrissat B."/>
            <person name="Martinez A.T."/>
            <person name="Otillar R."/>
            <person name="Spatafora J.W."/>
            <person name="Yadav J.S."/>
            <person name="Aerts A."/>
            <person name="Benoit I."/>
            <person name="Boyd A."/>
            <person name="Carlson A."/>
            <person name="Copeland A."/>
            <person name="Coutinho P.M."/>
            <person name="de Vries R.P."/>
            <person name="Ferreira P."/>
            <person name="Findley K."/>
            <person name="Foster B."/>
            <person name="Gaskell J."/>
            <person name="Glotzer D."/>
            <person name="Gorecki P."/>
            <person name="Heitman J."/>
            <person name="Hesse C."/>
            <person name="Hori C."/>
            <person name="Igarashi K."/>
            <person name="Jurgens J.A."/>
            <person name="Kallen N."/>
            <person name="Kersten P."/>
            <person name="Kohler A."/>
            <person name="Kuees U."/>
            <person name="Kumar T.K.A."/>
            <person name="Kuo A."/>
            <person name="LaButti K."/>
            <person name="Larrondo L.F."/>
            <person name="Lindquist E."/>
            <person name="Ling A."/>
            <person name="Lombard V."/>
            <person name="Lucas S."/>
            <person name="Lundell T."/>
            <person name="Martin R."/>
            <person name="McLaughlin D.J."/>
            <person name="Morgenstern I."/>
            <person name="Morin E."/>
            <person name="Murat C."/>
            <person name="Nagy L.G."/>
            <person name="Nolan M."/>
            <person name="Ohm R.A."/>
            <person name="Patyshakuliyeva A."/>
            <person name="Rokas A."/>
            <person name="Ruiz-Duenas F.J."/>
            <person name="Sabat G."/>
            <person name="Salamov A."/>
            <person name="Samejima M."/>
            <person name="Schmutz J."/>
            <person name="Slot J.C."/>
            <person name="St John F."/>
            <person name="Stenlid J."/>
            <person name="Sun H."/>
            <person name="Sun S."/>
            <person name="Syed K."/>
            <person name="Tsang A."/>
            <person name="Wiebenga A."/>
            <person name="Young D."/>
            <person name="Pisabarro A."/>
            <person name="Eastwood D.C."/>
            <person name="Martin F."/>
            <person name="Cullen D."/>
            <person name="Grigoriev I.V."/>
            <person name="Hibbett D.S."/>
        </authorList>
    </citation>
    <scope>NUCLEOTIDE SEQUENCE [LARGE SCALE GENOMIC DNA]</scope>
    <source>
        <strain evidence="3">FP-101664</strain>
    </source>
</reference>
<sequence>MQGRRRLAHRTPSLLAAGSAKRTPICKRSHQPFHTVRLTKDALTEALAHVGPVSTEVSLLHHHTAPPIPKSRLHNSASRDRMGNIDLWPGDDPCGAVFQITPRSVASLATLGFVPSALEVTRSEREITLATTLAYGGADDALRDGEHQETIRLCIALTQPKSEHLWFLTLWDTEIRVSVTPVNVSQVQSRDEVLPAPTATASTYTEFDSQPQSGPGMVRLLRVVMERPRESFAINDTKNVWLSIELSEKYRSTRQMALRASNRSPMEPPADNTGLPVLIASAPGPATVHPLMQAKSPISSVRSSEHHAYSRSAPSDGTHACARISPTGSSLAGSSSTDSSPTETLVESIISTKRPRQVGVDEDALQDGRAKRANTAVPRTDLLESNQPTTGSLNIDLLLPGVTGVQQVTGGSLAIVELRASYFFRIVHRHPKTTSARHELAPQLRRIQQRVQSTSTASHIAARHALASFRRVSPPALV</sequence>